<dbReference type="InterPro" id="IPR010610">
    <property type="entry name" value="EryCIII-like_C"/>
</dbReference>
<accession>A0A1I0ZJE7</accession>
<feature type="domain" description="Erythromycin biosynthesis protein CIII-like C-terminal" evidence="4">
    <location>
        <begin position="277"/>
        <end position="438"/>
    </location>
</feature>
<dbReference type="GO" id="GO:0016758">
    <property type="term" value="F:hexosyltransferase activity"/>
    <property type="evidence" value="ECO:0007669"/>
    <property type="project" value="UniProtKB-ARBA"/>
</dbReference>
<dbReference type="GO" id="GO:0008194">
    <property type="term" value="F:UDP-glycosyltransferase activity"/>
    <property type="evidence" value="ECO:0007669"/>
    <property type="project" value="InterPro"/>
</dbReference>
<sequence>MRVVFVVWPAAAHLYPMVPLAWSLQCAGHEVCVASHPNLAPYTKSVGLTPVSLGGDDLPPPTGPAGAYPAEREMMAGMTDELLGELDDREPWDTVTQFLLPAAWDFNPYQAPPSQPLPVMDDLAEFTRNWRPDLVLWDPCMPGAAVAAKACGAAHARHLYGQDYQAWLGDRLAAHTDRTGVELENLLAGTIRPMAERYHVDVDDELLFGAWTIDPMPVPTRLHTTTNTVGMRWIPYSWQTPLPSWLKSRAERPRVALTLGVSQREFLKGGWDYVPTLLDAASGIDIEMVATLNATQLVDVSQVPGNVRTVDYVPLNQLLPTCSAIIHHGSSGTLAASCTAGLPQLITDHPQVVAEAVTDDEGGMGATKHTSSIVGARYITSRGAGAIVDIANPSAEVIRKQILDVLAKPSFRIGAARVRDDYLAMPSPSEIVPTLERLTAAHR</sequence>
<feature type="domain" description="Erythromycin biosynthesis protein CIII-like N-terminal" evidence="5">
    <location>
        <begin position="119"/>
        <end position="260"/>
    </location>
</feature>
<dbReference type="GO" id="GO:0017000">
    <property type="term" value="P:antibiotic biosynthetic process"/>
    <property type="evidence" value="ECO:0007669"/>
    <property type="project" value="UniProtKB-ARBA"/>
</dbReference>
<evidence type="ECO:0000313" key="7">
    <source>
        <dbReference type="Proteomes" id="UP000243799"/>
    </source>
</evidence>
<dbReference type="Proteomes" id="UP000243799">
    <property type="component" value="Unassembled WGS sequence"/>
</dbReference>
<keyword evidence="7" id="KW-1185">Reference proteome</keyword>
<evidence type="ECO:0000256" key="3">
    <source>
        <dbReference type="ARBA" id="ARBA00022679"/>
    </source>
</evidence>
<dbReference type="SUPFAM" id="SSF53756">
    <property type="entry name" value="UDP-Glycosyltransferase/glycogen phosphorylase"/>
    <property type="match status" value="1"/>
</dbReference>
<dbReference type="InterPro" id="IPR002213">
    <property type="entry name" value="UDP_glucos_trans"/>
</dbReference>
<reference evidence="7" key="1">
    <citation type="submission" date="2016-10" db="EMBL/GenBank/DDBJ databases">
        <authorList>
            <person name="Varghese N."/>
            <person name="Submissions S."/>
        </authorList>
    </citation>
    <scope>NUCLEOTIDE SEQUENCE [LARGE SCALE GENOMIC DNA]</scope>
    <source>
        <strain evidence="7">CGMCC 4.3568</strain>
    </source>
</reference>
<evidence type="ECO:0000256" key="1">
    <source>
        <dbReference type="ARBA" id="ARBA00006962"/>
    </source>
</evidence>
<gene>
    <name evidence="6" type="ORF">SAMN05216266_10755</name>
</gene>
<comment type="similarity">
    <text evidence="1">Belongs to the glycosyltransferase 28 family.</text>
</comment>
<protein>
    <submittedName>
        <fullName evidence="6">Glycosyltransferase</fullName>
    </submittedName>
</protein>
<dbReference type="PANTHER" id="PTHR48050">
    <property type="entry name" value="STEROL 3-BETA-GLUCOSYLTRANSFERASE"/>
    <property type="match status" value="1"/>
</dbReference>
<evidence type="ECO:0000259" key="5">
    <source>
        <dbReference type="Pfam" id="PF21036"/>
    </source>
</evidence>
<evidence type="ECO:0000256" key="2">
    <source>
        <dbReference type="ARBA" id="ARBA00022676"/>
    </source>
</evidence>
<evidence type="ECO:0000313" key="6">
    <source>
        <dbReference type="EMBL" id="SFB25774.1"/>
    </source>
</evidence>
<dbReference type="STRING" id="490629.SAMN05216266_10755"/>
<dbReference type="PANTHER" id="PTHR48050:SF13">
    <property type="entry name" value="STEROL 3-BETA-GLUCOSYLTRANSFERASE UGT80A2"/>
    <property type="match status" value="1"/>
</dbReference>
<dbReference type="OrthoDB" id="5488434at2"/>
<keyword evidence="3 6" id="KW-0808">Transferase</keyword>
<dbReference type="AlphaFoldDB" id="A0A1I0ZJE7"/>
<dbReference type="InterPro" id="IPR050426">
    <property type="entry name" value="Glycosyltransferase_28"/>
</dbReference>
<dbReference type="EMBL" id="FOKG01000007">
    <property type="protein sequence ID" value="SFB25774.1"/>
    <property type="molecule type" value="Genomic_DNA"/>
</dbReference>
<dbReference type="Pfam" id="PF06722">
    <property type="entry name" value="EryCIII-like_C"/>
    <property type="match status" value="1"/>
</dbReference>
<dbReference type="InterPro" id="IPR048284">
    <property type="entry name" value="EryCIII-like_N"/>
</dbReference>
<dbReference type="RefSeq" id="WP_091673362.1">
    <property type="nucleotide sequence ID" value="NZ_FOKG01000007.1"/>
</dbReference>
<proteinExistence type="inferred from homology"/>
<dbReference type="Gene3D" id="3.40.50.2000">
    <property type="entry name" value="Glycogen Phosphorylase B"/>
    <property type="match status" value="2"/>
</dbReference>
<organism evidence="6 7">
    <name type="scientific">Amycolatopsis marina</name>
    <dbReference type="NCBI Taxonomy" id="490629"/>
    <lineage>
        <taxon>Bacteria</taxon>
        <taxon>Bacillati</taxon>
        <taxon>Actinomycetota</taxon>
        <taxon>Actinomycetes</taxon>
        <taxon>Pseudonocardiales</taxon>
        <taxon>Pseudonocardiaceae</taxon>
        <taxon>Amycolatopsis</taxon>
    </lineage>
</organism>
<evidence type="ECO:0000259" key="4">
    <source>
        <dbReference type="Pfam" id="PF06722"/>
    </source>
</evidence>
<dbReference type="Pfam" id="PF21036">
    <property type="entry name" value="EryCIII-like_N"/>
    <property type="match status" value="1"/>
</dbReference>
<keyword evidence="2" id="KW-0328">Glycosyltransferase</keyword>
<dbReference type="CDD" id="cd03784">
    <property type="entry name" value="GT1_Gtf-like"/>
    <property type="match status" value="1"/>
</dbReference>
<name>A0A1I0ZJE7_9PSEU</name>